<evidence type="ECO:0000313" key="1">
    <source>
        <dbReference type="EMBL" id="GBP81903.1"/>
    </source>
</evidence>
<proteinExistence type="predicted"/>
<dbReference type="EMBL" id="BGZK01001536">
    <property type="protein sequence ID" value="GBP81903.1"/>
    <property type="molecule type" value="Genomic_DNA"/>
</dbReference>
<name>A0A4C1Z411_EUMVA</name>
<dbReference type="Proteomes" id="UP000299102">
    <property type="component" value="Unassembled WGS sequence"/>
</dbReference>
<accession>A0A4C1Z411</accession>
<organism evidence="1 2">
    <name type="scientific">Eumeta variegata</name>
    <name type="common">Bagworm moth</name>
    <name type="synonym">Eumeta japonica</name>
    <dbReference type="NCBI Taxonomy" id="151549"/>
    <lineage>
        <taxon>Eukaryota</taxon>
        <taxon>Metazoa</taxon>
        <taxon>Ecdysozoa</taxon>
        <taxon>Arthropoda</taxon>
        <taxon>Hexapoda</taxon>
        <taxon>Insecta</taxon>
        <taxon>Pterygota</taxon>
        <taxon>Neoptera</taxon>
        <taxon>Endopterygota</taxon>
        <taxon>Lepidoptera</taxon>
        <taxon>Glossata</taxon>
        <taxon>Ditrysia</taxon>
        <taxon>Tineoidea</taxon>
        <taxon>Psychidae</taxon>
        <taxon>Oiketicinae</taxon>
        <taxon>Eumeta</taxon>
    </lineage>
</organism>
<protein>
    <submittedName>
        <fullName evidence="1">Uncharacterized protein</fullName>
    </submittedName>
</protein>
<keyword evidence="2" id="KW-1185">Reference proteome</keyword>
<reference evidence="1 2" key="1">
    <citation type="journal article" date="2019" name="Commun. Biol.">
        <title>The bagworm genome reveals a unique fibroin gene that provides high tensile strength.</title>
        <authorList>
            <person name="Kono N."/>
            <person name="Nakamura H."/>
            <person name="Ohtoshi R."/>
            <person name="Tomita M."/>
            <person name="Numata K."/>
            <person name="Arakawa K."/>
        </authorList>
    </citation>
    <scope>NUCLEOTIDE SEQUENCE [LARGE SCALE GENOMIC DNA]</scope>
</reference>
<gene>
    <name evidence="1" type="ORF">EVAR_87040_1</name>
</gene>
<dbReference type="AlphaFoldDB" id="A0A4C1Z411"/>
<comment type="caution">
    <text evidence="1">The sequence shown here is derived from an EMBL/GenBank/DDBJ whole genome shotgun (WGS) entry which is preliminary data.</text>
</comment>
<sequence length="109" mass="12096">MKEILLLKRFTDAMEVVVGSIRKGHRSDLYVQVGKVLLLVVPECSGVLISTDTILKNNNIKNNLIFNLKFATPDLFSVTAFADGNYRFGAAADADEKHVTTAVENKQKR</sequence>
<evidence type="ECO:0000313" key="2">
    <source>
        <dbReference type="Proteomes" id="UP000299102"/>
    </source>
</evidence>